<feature type="compositionally biased region" description="Low complexity" evidence="1">
    <location>
        <begin position="1"/>
        <end position="21"/>
    </location>
</feature>
<name>A0ABX0Y3F2_9ACTN</name>
<keyword evidence="2" id="KW-0472">Membrane</keyword>
<dbReference type="RefSeq" id="WP_167926849.1">
    <property type="nucleotide sequence ID" value="NZ_JAATVY010000014.1"/>
</dbReference>
<feature type="domain" description="DUF4190" evidence="3">
    <location>
        <begin position="67"/>
        <end position="120"/>
    </location>
</feature>
<protein>
    <submittedName>
        <fullName evidence="5">DUF4190 domain-containing protein</fullName>
    </submittedName>
</protein>
<comment type="caution">
    <text evidence="5">The sequence shown here is derived from an EMBL/GenBank/DDBJ whole genome shotgun (WGS) entry which is preliminary data.</text>
</comment>
<feature type="transmembrane region" description="Helical" evidence="2">
    <location>
        <begin position="66"/>
        <end position="91"/>
    </location>
</feature>
<feature type="region of interest" description="Disordered" evidence="1">
    <location>
        <begin position="1"/>
        <end position="25"/>
    </location>
</feature>
<evidence type="ECO:0000259" key="4">
    <source>
        <dbReference type="Pfam" id="PF13845"/>
    </source>
</evidence>
<accession>A0ABX0Y3F2</accession>
<dbReference type="Pfam" id="PF13828">
    <property type="entry name" value="DUF4190"/>
    <property type="match status" value="1"/>
</dbReference>
<evidence type="ECO:0000313" key="6">
    <source>
        <dbReference type="Proteomes" id="UP000722989"/>
    </source>
</evidence>
<sequence>MTVEEPVSGPEPAGEPGEGAPIAPPMVPVPGAPAAQAAAPTLGAPPAGYWAYGPQPPVRRTDWNGFAIASFVLGLVGGVLLSVVFGVVALVKIRKTGQRGKGLAIAGLTLAGVWLLVIALVVVIGVATAIRSDRNAARAVTRPGVVGIFTLRAGDCFRHGPFTDGTSTASARVTVVPCTQSHNAEVIGLVSAGDEAEYPGSDALGQRAKGLCDEQLHSYVFDLLSLPAETGVRWYFPLESRWRLGLHDVTCFLASEQQSVTRSLREDDTTLTMEQQRYLRAVNQYNIEIAEMGDAVSTGSWSKVRTLAVWVASAQVAERATLISAPWSSAVQPAVDRLVADQDAAIGLWHQVGAAATDAEVQALAVRAYQAVGRDDVLAVRRALGLSTTQGEPAHRP</sequence>
<evidence type="ECO:0000259" key="3">
    <source>
        <dbReference type="Pfam" id="PF13828"/>
    </source>
</evidence>
<evidence type="ECO:0000313" key="5">
    <source>
        <dbReference type="EMBL" id="NJC71952.1"/>
    </source>
</evidence>
<feature type="domain" description="Septum formation-related" evidence="4">
    <location>
        <begin position="172"/>
        <end position="251"/>
    </location>
</feature>
<evidence type="ECO:0000256" key="2">
    <source>
        <dbReference type="SAM" id="Phobius"/>
    </source>
</evidence>
<feature type="transmembrane region" description="Helical" evidence="2">
    <location>
        <begin position="103"/>
        <end position="130"/>
    </location>
</feature>
<dbReference type="InterPro" id="IPR025241">
    <property type="entry name" value="DUF4190"/>
</dbReference>
<reference evidence="5 6" key="1">
    <citation type="submission" date="2020-03" db="EMBL/GenBank/DDBJ databases">
        <title>WGS of the type strain of Planosporangium spp.</title>
        <authorList>
            <person name="Thawai C."/>
        </authorList>
    </citation>
    <scope>NUCLEOTIDE SEQUENCE [LARGE SCALE GENOMIC DNA]</scope>
    <source>
        <strain evidence="5 6">TBRC 5610</strain>
    </source>
</reference>
<dbReference type="InterPro" id="IPR026004">
    <property type="entry name" value="Septum_form"/>
</dbReference>
<dbReference type="EMBL" id="JAATVY010000014">
    <property type="protein sequence ID" value="NJC71952.1"/>
    <property type="molecule type" value="Genomic_DNA"/>
</dbReference>
<proteinExistence type="predicted"/>
<gene>
    <name evidence="5" type="ORF">HC031_19845</name>
</gene>
<keyword evidence="2" id="KW-0812">Transmembrane</keyword>
<dbReference type="Proteomes" id="UP000722989">
    <property type="component" value="Unassembled WGS sequence"/>
</dbReference>
<evidence type="ECO:0000256" key="1">
    <source>
        <dbReference type="SAM" id="MobiDB-lite"/>
    </source>
</evidence>
<keyword evidence="6" id="KW-1185">Reference proteome</keyword>
<keyword evidence="2" id="KW-1133">Transmembrane helix</keyword>
<organism evidence="5 6">
    <name type="scientific">Planosporangium thailandense</name>
    <dbReference type="NCBI Taxonomy" id="765197"/>
    <lineage>
        <taxon>Bacteria</taxon>
        <taxon>Bacillati</taxon>
        <taxon>Actinomycetota</taxon>
        <taxon>Actinomycetes</taxon>
        <taxon>Micromonosporales</taxon>
        <taxon>Micromonosporaceae</taxon>
        <taxon>Planosporangium</taxon>
    </lineage>
</organism>
<dbReference type="Pfam" id="PF13845">
    <property type="entry name" value="Septum_form"/>
    <property type="match status" value="1"/>
</dbReference>